<dbReference type="Proteomes" id="UP000182011">
    <property type="component" value="Unassembled WGS sequence"/>
</dbReference>
<accession>A0A0S4MWT8</accession>
<gene>
    <name evidence="3" type="ORF">JGI4_00602</name>
    <name evidence="2" type="ORF">JGI8_01873</name>
</gene>
<accession>A0A0P1MFN1</accession>
<evidence type="ECO:0000313" key="3">
    <source>
        <dbReference type="EMBL" id="CUU02803.1"/>
    </source>
</evidence>
<proteinExistence type="predicted"/>
<keyword evidence="1" id="KW-0812">Transmembrane</keyword>
<reference evidence="3 4" key="2">
    <citation type="submission" date="2015-11" db="EMBL/GenBank/DDBJ databases">
        <authorList>
            <person name="Zhang Y."/>
            <person name="Guo Z."/>
        </authorList>
    </citation>
    <scope>NUCLEOTIDE SEQUENCE [LARGE SCALE GENOMIC DNA]</scope>
    <source>
        <strain evidence="3">JGI-4</strain>
    </source>
</reference>
<dbReference type="Proteomes" id="UP000182200">
    <property type="component" value="Unassembled WGS sequence"/>
</dbReference>
<dbReference type="OrthoDB" id="9812432at2"/>
<keyword evidence="1" id="KW-1133">Transmembrane helix</keyword>
<protein>
    <recommendedName>
        <fullName evidence="6">DUF3098 domain-containing protein</fullName>
    </recommendedName>
</protein>
<feature type="transmembrane region" description="Helical" evidence="1">
    <location>
        <begin position="21"/>
        <end position="44"/>
    </location>
</feature>
<accession>A0A0P1LLR2</accession>
<accession>A0A0P1LX95</accession>
<keyword evidence="1" id="KW-0472">Membrane</keyword>
<dbReference type="STRING" id="1633631.GCA_001442925_00602"/>
<accession>A0A0P1LUG1</accession>
<accession>A0A0N7MRE1</accession>
<keyword evidence="5" id="KW-1185">Reference proteome</keyword>
<evidence type="ECO:0008006" key="6">
    <source>
        <dbReference type="Google" id="ProtNLM"/>
    </source>
</evidence>
<reference evidence="2 5" key="1">
    <citation type="submission" date="2015-11" db="EMBL/GenBank/DDBJ databases">
        <authorList>
            <person name="Varghese N."/>
        </authorList>
    </citation>
    <scope>NUCLEOTIDE SEQUENCE [LARGE SCALE GENOMIC DNA]</scope>
    <source>
        <strain evidence="2 5">JGI-8</strain>
    </source>
</reference>
<evidence type="ECO:0000313" key="4">
    <source>
        <dbReference type="Proteomes" id="UP000182011"/>
    </source>
</evidence>
<name>A0A0P1LUG1_9BACT</name>
<evidence type="ECO:0000313" key="5">
    <source>
        <dbReference type="Proteomes" id="UP000182200"/>
    </source>
</evidence>
<dbReference type="EMBL" id="FAOP01000003">
    <property type="protein sequence ID" value="CUU02803.1"/>
    <property type="molecule type" value="Genomic_DNA"/>
</dbReference>
<organism evidence="3 4">
    <name type="scientific">Candidatus Kryptonium thompsonii</name>
    <dbReference type="NCBI Taxonomy" id="1633631"/>
    <lineage>
        <taxon>Bacteria</taxon>
        <taxon>Pseudomonadati</taxon>
        <taxon>Candidatus Kryptoniota</taxon>
        <taxon>Candidatus Kryptonium</taxon>
    </lineage>
</organism>
<accession>A0A0P1LF26</accession>
<accession>A0A0P1P6N4</accession>
<dbReference type="AlphaFoldDB" id="A0A0P1LUG1"/>
<sequence>MAKPKEKKSKVIFPKHEIPFSAVNFFLLIFGVVLIFIGFYLMAIGGVDSFTAVTLAPILLFIAYVIIIPLAILKKFKNEKS</sequence>
<dbReference type="EMBL" id="CZVI01000038">
    <property type="protein sequence ID" value="CUS93782.1"/>
    <property type="molecule type" value="Genomic_DNA"/>
</dbReference>
<evidence type="ECO:0000313" key="2">
    <source>
        <dbReference type="EMBL" id="CUS93782.1"/>
    </source>
</evidence>
<accession>A0A0P1LUC3</accession>
<accession>A0A0N7MZ98</accession>
<feature type="transmembrane region" description="Helical" evidence="1">
    <location>
        <begin position="50"/>
        <end position="73"/>
    </location>
</feature>
<evidence type="ECO:0000256" key="1">
    <source>
        <dbReference type="SAM" id="Phobius"/>
    </source>
</evidence>
<accession>A0A0P1P1F4</accession>
<accession>A0A0P1M6I9</accession>
<dbReference type="RefSeq" id="WP_047133423.1">
    <property type="nucleotide sequence ID" value="NZ_CZVI01000038.1"/>
</dbReference>